<feature type="region of interest" description="Disordered" evidence="1">
    <location>
        <begin position="131"/>
        <end position="165"/>
    </location>
</feature>
<organism evidence="2 3">
    <name type="scientific">Dryococelus australis</name>
    <dbReference type="NCBI Taxonomy" id="614101"/>
    <lineage>
        <taxon>Eukaryota</taxon>
        <taxon>Metazoa</taxon>
        <taxon>Ecdysozoa</taxon>
        <taxon>Arthropoda</taxon>
        <taxon>Hexapoda</taxon>
        <taxon>Insecta</taxon>
        <taxon>Pterygota</taxon>
        <taxon>Neoptera</taxon>
        <taxon>Polyneoptera</taxon>
        <taxon>Phasmatodea</taxon>
        <taxon>Verophasmatodea</taxon>
        <taxon>Anareolatae</taxon>
        <taxon>Phasmatidae</taxon>
        <taxon>Eurycanthinae</taxon>
        <taxon>Dryococelus</taxon>
    </lineage>
</organism>
<proteinExistence type="predicted"/>
<feature type="compositionally biased region" description="Basic residues" evidence="1">
    <location>
        <begin position="792"/>
        <end position="805"/>
    </location>
</feature>
<sequence length="805" mass="90091">MNVCQIPLPHSLPQIRALTRFPEGPQSTAWLGDVCSSPRGSLSNLQICKSWRTFTLAGGYLSTRAGLQTHRDKPGLENNCVVWLDGTRYASLGPISGRIALPVKWRYLLPVQTFPLEVEVWGEVRILQRRNTRAGGTGDPRGNPPTSGSTVRHDSHLRKSGVSQPDNVAPLKYAYVGDLVGGAIGKNERDLLSSSANIFRVDRELSNFGTPMLSERLNETTLKYTHTNCRVRAMSFFHDKFKHDGIPINNFRGPVRSSALGLSFGECPVTKNIPRYLAPDSKGLKSLHAADYRIGSSLNTLTQFRKVGTRRDSAMLSSKSTVAFKFVSSDFGGTMENRKPGWLNRDSNRDPSECKTKCLPLRHLARGHMQNPGLASPPGAFRRSAIKSRQLRQYTRFVIISPSVHQHILTRGNAGTFTVYNYDATMTLSWRRACARSWWGPAAIGANYGRGRKFMAYTFRDSDVLILCQAKKYRLYLSKPRPHPCDHDIAPPRLFRRKFSFIGAAVINWLDYSAPTKMNRVRFPARSHPDFHMRESCWTISLVSEFSRDLLFLPTLHSGSSPSSALKISMLRSTSPPRSRTRRCSDARSRRFFSCRPLLSPRASLLARRLPLKLIHSSTPGSEACHTFISFALAIWKKSYPPKVRSGEPPKGYRGRMPSQPNTLLRLSLACHSKHSIDLVPHYHITTLAFSSARSRAAAQGQRRRPATLLILLAYHQGEPFSIPDRVTPGFTQVGIVPDVAAGRWVIAGISRFPALAFRRYSILTSLPSSTFRTSVLRAPKSLNSTPQIQGKARHRTRNLSKLRN</sequence>
<gene>
    <name evidence="2" type="ORF">PR048_008315</name>
</gene>
<evidence type="ECO:0000313" key="3">
    <source>
        <dbReference type="Proteomes" id="UP001159363"/>
    </source>
</evidence>
<name>A0ABQ9HWS7_9NEOP</name>
<dbReference type="Proteomes" id="UP001159363">
    <property type="component" value="Chromosome 3"/>
</dbReference>
<accession>A0ABQ9HWS7</accession>
<evidence type="ECO:0000313" key="2">
    <source>
        <dbReference type="EMBL" id="KAJ8888821.1"/>
    </source>
</evidence>
<feature type="region of interest" description="Disordered" evidence="1">
    <location>
        <begin position="783"/>
        <end position="805"/>
    </location>
</feature>
<keyword evidence="3" id="KW-1185">Reference proteome</keyword>
<comment type="caution">
    <text evidence="2">The sequence shown here is derived from an EMBL/GenBank/DDBJ whole genome shotgun (WGS) entry which is preliminary data.</text>
</comment>
<reference evidence="2 3" key="1">
    <citation type="submission" date="2023-02" db="EMBL/GenBank/DDBJ databases">
        <title>LHISI_Scaffold_Assembly.</title>
        <authorList>
            <person name="Stuart O.P."/>
            <person name="Cleave R."/>
            <person name="Magrath M.J.L."/>
            <person name="Mikheyev A.S."/>
        </authorList>
    </citation>
    <scope>NUCLEOTIDE SEQUENCE [LARGE SCALE GENOMIC DNA]</scope>
    <source>
        <strain evidence="2">Daus_M_001</strain>
        <tissue evidence="2">Leg muscle</tissue>
    </source>
</reference>
<dbReference type="EMBL" id="JARBHB010000003">
    <property type="protein sequence ID" value="KAJ8888821.1"/>
    <property type="molecule type" value="Genomic_DNA"/>
</dbReference>
<evidence type="ECO:0000256" key="1">
    <source>
        <dbReference type="SAM" id="MobiDB-lite"/>
    </source>
</evidence>
<protein>
    <submittedName>
        <fullName evidence="2">Uncharacterized protein</fullName>
    </submittedName>
</protein>